<evidence type="ECO:0000313" key="3">
    <source>
        <dbReference type="Proteomes" id="UP000006334"/>
    </source>
</evidence>
<evidence type="ECO:0000256" key="1">
    <source>
        <dbReference type="SAM" id="Phobius"/>
    </source>
</evidence>
<evidence type="ECO:0000313" key="2">
    <source>
        <dbReference type="EMBL" id="GAC16010.1"/>
    </source>
</evidence>
<proteinExistence type="predicted"/>
<reference evidence="2 3" key="1">
    <citation type="journal article" date="2017" name="Antonie Van Leeuwenhoek">
        <title>Rhizobium rhizosphaerae sp. nov., a novel species isolated from rice rhizosphere.</title>
        <authorList>
            <person name="Zhao J.J."/>
            <person name="Zhang J."/>
            <person name="Zhang R.J."/>
            <person name="Zhang C.W."/>
            <person name="Yin H.Q."/>
            <person name="Zhang X.X."/>
        </authorList>
    </citation>
    <scope>NUCLEOTIDE SEQUENCE [LARGE SCALE GENOMIC DNA]</scope>
    <source>
        <strain evidence="2 3">E3</strain>
    </source>
</reference>
<feature type="transmembrane region" description="Helical" evidence="1">
    <location>
        <begin position="30"/>
        <end position="48"/>
    </location>
</feature>
<keyword evidence="1" id="KW-0812">Transmembrane</keyword>
<protein>
    <submittedName>
        <fullName evidence="2">Uncharacterized protein</fullName>
    </submittedName>
</protein>
<keyword evidence="1" id="KW-1133">Transmembrane helix</keyword>
<organism evidence="2 3">
    <name type="scientific">Aliiglaciecola lipolytica E3</name>
    <dbReference type="NCBI Taxonomy" id="1127673"/>
    <lineage>
        <taxon>Bacteria</taxon>
        <taxon>Pseudomonadati</taxon>
        <taxon>Pseudomonadota</taxon>
        <taxon>Gammaproteobacteria</taxon>
        <taxon>Alteromonadales</taxon>
        <taxon>Alteromonadaceae</taxon>
        <taxon>Aliiglaciecola</taxon>
    </lineage>
</organism>
<accession>K6YXP9</accession>
<dbReference type="AlphaFoldDB" id="K6YXP9"/>
<dbReference type="EMBL" id="BAEN01000065">
    <property type="protein sequence ID" value="GAC16010.1"/>
    <property type="molecule type" value="Genomic_DNA"/>
</dbReference>
<gene>
    <name evidence="2" type="ORF">GLIP_3396</name>
</gene>
<comment type="caution">
    <text evidence="2">The sequence shown here is derived from an EMBL/GenBank/DDBJ whole genome shotgun (WGS) entry which is preliminary data.</text>
</comment>
<keyword evidence="3" id="KW-1185">Reference proteome</keyword>
<dbReference type="Proteomes" id="UP000006334">
    <property type="component" value="Unassembled WGS sequence"/>
</dbReference>
<name>K6YXP9_9ALTE</name>
<sequence length="57" mass="6173">MTKTAKYLLLSALFCLALLCYFVGSVIGAIAFIALGLLLEIALWVGIFKSSKKHSHS</sequence>
<feature type="transmembrane region" description="Helical" evidence="1">
    <location>
        <begin position="7"/>
        <end position="24"/>
    </location>
</feature>
<keyword evidence="1" id="KW-0472">Membrane</keyword>
<dbReference type="STRING" id="1127673.GLIP_3396"/>
<dbReference type="RefSeq" id="WP_008845813.1">
    <property type="nucleotide sequence ID" value="NZ_BAEN01000065.1"/>
</dbReference>